<dbReference type="AlphaFoldDB" id="E6X2V2"/>
<evidence type="ECO:0000256" key="1">
    <source>
        <dbReference type="ARBA" id="ARBA00006739"/>
    </source>
</evidence>
<keyword evidence="2" id="KW-0328">Glycosyltransferase</keyword>
<keyword evidence="4" id="KW-0472">Membrane</keyword>
<organism evidence="6 7">
    <name type="scientific">Nitratifractor salsuginis (strain DSM 16511 / JCM 12458 / E9I37-1)</name>
    <dbReference type="NCBI Taxonomy" id="749222"/>
    <lineage>
        <taxon>Bacteria</taxon>
        <taxon>Pseudomonadati</taxon>
        <taxon>Campylobacterota</taxon>
        <taxon>Epsilonproteobacteria</taxon>
        <taxon>Campylobacterales</taxon>
        <taxon>Sulfurovaceae</taxon>
        <taxon>Nitratifractor</taxon>
    </lineage>
</organism>
<evidence type="ECO:0000259" key="5">
    <source>
        <dbReference type="Pfam" id="PF00535"/>
    </source>
</evidence>
<name>E6X2V2_NITSE</name>
<feature type="domain" description="Glycosyltransferase 2-like" evidence="5">
    <location>
        <begin position="6"/>
        <end position="170"/>
    </location>
</feature>
<dbReference type="HOGENOM" id="CLU_025996_0_9_7"/>
<dbReference type="Pfam" id="PF00535">
    <property type="entry name" value="Glycos_transf_2"/>
    <property type="match status" value="1"/>
</dbReference>
<keyword evidence="3 6" id="KW-0808">Transferase</keyword>
<accession>E6X2V2</accession>
<dbReference type="STRING" id="749222.Nitsa_1992"/>
<dbReference type="InterPro" id="IPR029044">
    <property type="entry name" value="Nucleotide-diphossugar_trans"/>
</dbReference>
<comment type="similarity">
    <text evidence="1">Belongs to the glycosyltransferase 2 family.</text>
</comment>
<protein>
    <submittedName>
        <fullName evidence="6">Glycosyl transferase family 2</fullName>
    </submittedName>
</protein>
<keyword evidence="4" id="KW-1133">Transmembrane helix</keyword>
<evidence type="ECO:0000313" key="7">
    <source>
        <dbReference type="Proteomes" id="UP000008633"/>
    </source>
</evidence>
<dbReference type="OrthoDB" id="9786172at2"/>
<gene>
    <name evidence="6" type="ordered locus">Nitsa_1992</name>
</gene>
<sequence>MKSIVVIMSVYKGDSLPLLRESLGSLYEQTIKADIHIWIDGQINENIKNFLYSEFKKGNIKFIGENKKNLGLAYSLNSLLKLAVDKYKYIARMDADDISMPYRIEKQFNFMEAHPDIDVVGGYIEEFSDDGEYIKKVTYPLTHDEMYCFFKKRVPLAHVTAFYRRTFFEKAGFYPTKSLRNEDTLMWMKGFEDGCRFANIPEVLVRVRVSPSFFDRRGGIKKAWRDFRDRIEVIRTLGYNFDAYLYALALFLVNISPGSVKRYLYKRLR</sequence>
<dbReference type="InterPro" id="IPR050834">
    <property type="entry name" value="Glycosyltransf_2"/>
</dbReference>
<proteinExistence type="inferred from homology"/>
<keyword evidence="7" id="KW-1185">Reference proteome</keyword>
<reference evidence="7" key="2">
    <citation type="submission" date="2011-01" db="EMBL/GenBank/DDBJ databases">
        <title>The complete genome of Nitratifractor salsuginis DSM 16511.</title>
        <authorList>
            <consortium name="US DOE Joint Genome Institute (JGI-PGF)"/>
            <person name="Lucas S."/>
            <person name="Copeland A."/>
            <person name="Lapidus A."/>
            <person name="Bruce D."/>
            <person name="Goodwin L."/>
            <person name="Pitluck S."/>
            <person name="Kyrpides N."/>
            <person name="Mavromatis K."/>
            <person name="Ivanova N."/>
            <person name="Mikhailova N."/>
            <person name="Zeytun A."/>
            <person name="Detter J.C."/>
            <person name="Tapia R."/>
            <person name="Han C."/>
            <person name="Land M."/>
            <person name="Hauser L."/>
            <person name="Markowitz V."/>
            <person name="Cheng J.-F."/>
            <person name="Hugenholtz P."/>
            <person name="Woyke T."/>
            <person name="Wu D."/>
            <person name="Tindall B."/>
            <person name="Schuetze A."/>
            <person name="Brambilla E."/>
            <person name="Klenk H.-P."/>
            <person name="Eisen J.A."/>
        </authorList>
    </citation>
    <scope>NUCLEOTIDE SEQUENCE [LARGE SCALE GENOMIC DNA]</scope>
    <source>
        <strain evidence="7">DSM 16511 / JCM 12458 / E9I37-1</strain>
    </source>
</reference>
<dbReference type="SUPFAM" id="SSF53448">
    <property type="entry name" value="Nucleotide-diphospho-sugar transferases"/>
    <property type="match status" value="1"/>
</dbReference>
<keyword evidence="4" id="KW-0812">Transmembrane</keyword>
<dbReference type="Proteomes" id="UP000008633">
    <property type="component" value="Chromosome"/>
</dbReference>
<dbReference type="KEGG" id="nsa:Nitsa_1992"/>
<evidence type="ECO:0000256" key="3">
    <source>
        <dbReference type="ARBA" id="ARBA00022679"/>
    </source>
</evidence>
<dbReference type="EMBL" id="CP002452">
    <property type="protein sequence ID" value="ADV47235.1"/>
    <property type="molecule type" value="Genomic_DNA"/>
</dbReference>
<evidence type="ECO:0000256" key="4">
    <source>
        <dbReference type="SAM" id="Phobius"/>
    </source>
</evidence>
<dbReference type="eggNOG" id="COG1215">
    <property type="taxonomic scope" value="Bacteria"/>
</dbReference>
<evidence type="ECO:0000313" key="6">
    <source>
        <dbReference type="EMBL" id="ADV47235.1"/>
    </source>
</evidence>
<dbReference type="PANTHER" id="PTHR43685:SF5">
    <property type="entry name" value="GLYCOSYLTRANSFERASE EPSE-RELATED"/>
    <property type="match status" value="1"/>
</dbReference>
<dbReference type="InterPro" id="IPR001173">
    <property type="entry name" value="Glyco_trans_2-like"/>
</dbReference>
<dbReference type="Gene3D" id="3.90.550.10">
    <property type="entry name" value="Spore Coat Polysaccharide Biosynthesis Protein SpsA, Chain A"/>
    <property type="match status" value="1"/>
</dbReference>
<feature type="transmembrane region" description="Helical" evidence="4">
    <location>
        <begin position="243"/>
        <end position="260"/>
    </location>
</feature>
<evidence type="ECO:0000256" key="2">
    <source>
        <dbReference type="ARBA" id="ARBA00022676"/>
    </source>
</evidence>
<dbReference type="GO" id="GO:0016757">
    <property type="term" value="F:glycosyltransferase activity"/>
    <property type="evidence" value="ECO:0007669"/>
    <property type="project" value="UniProtKB-KW"/>
</dbReference>
<dbReference type="PANTHER" id="PTHR43685">
    <property type="entry name" value="GLYCOSYLTRANSFERASE"/>
    <property type="match status" value="1"/>
</dbReference>
<reference evidence="6 7" key="1">
    <citation type="journal article" date="2011" name="Stand. Genomic Sci.">
        <title>Complete genome sequence of Nitratifractor salsuginis type strain (E9I37-1).</title>
        <authorList>
            <person name="Anderson I."/>
            <person name="Sikorski J."/>
            <person name="Zeytun A."/>
            <person name="Nolan M."/>
            <person name="Lapidus A."/>
            <person name="Lucas S."/>
            <person name="Hammon N."/>
            <person name="Deshpande S."/>
            <person name="Cheng J.F."/>
            <person name="Tapia R."/>
            <person name="Han C."/>
            <person name="Goodwin L."/>
            <person name="Pitluck S."/>
            <person name="Liolios K."/>
            <person name="Pagani I."/>
            <person name="Ivanova N."/>
            <person name="Huntemann M."/>
            <person name="Mavromatis K."/>
            <person name="Ovchinikova G."/>
            <person name="Pati A."/>
            <person name="Chen A."/>
            <person name="Palaniappan K."/>
            <person name="Land M."/>
            <person name="Hauser L."/>
            <person name="Brambilla E.M."/>
            <person name="Ngatchou-Djao O.D."/>
            <person name="Rohde M."/>
            <person name="Tindall B.J."/>
            <person name="Goker M."/>
            <person name="Detter J.C."/>
            <person name="Woyke T."/>
            <person name="Bristow J."/>
            <person name="Eisen J.A."/>
            <person name="Markowitz V."/>
            <person name="Hugenholtz P."/>
            <person name="Klenk H.P."/>
            <person name="Kyrpides N.C."/>
        </authorList>
    </citation>
    <scope>NUCLEOTIDE SEQUENCE [LARGE SCALE GENOMIC DNA]</scope>
    <source>
        <strain evidence="7">DSM 16511 / JCM 12458 / E9I37-1</strain>
    </source>
</reference>